<dbReference type="InterPro" id="IPR003016">
    <property type="entry name" value="2-oxoA_DH_lipoyl-BS"/>
</dbReference>
<dbReference type="EMBL" id="CXWC01000002">
    <property type="protein sequence ID" value="CTQ66337.1"/>
    <property type="molecule type" value="Genomic_DNA"/>
</dbReference>
<dbReference type="CDD" id="cd06848">
    <property type="entry name" value="GCS_H"/>
    <property type="match status" value="1"/>
</dbReference>
<evidence type="ECO:0000256" key="4">
    <source>
        <dbReference type="PIRSR" id="PIRSR617453-50"/>
    </source>
</evidence>
<gene>
    <name evidence="6" type="primary">gcvH_1</name>
    <name evidence="3" type="synonym">gcvH</name>
    <name evidence="6" type="ORF">LA5096_01059</name>
</gene>
<dbReference type="PROSITE" id="PS50968">
    <property type="entry name" value="BIOTINYL_LIPOYL"/>
    <property type="match status" value="1"/>
</dbReference>
<dbReference type="InterPro" id="IPR011053">
    <property type="entry name" value="Single_hybrid_motif"/>
</dbReference>
<dbReference type="NCBIfam" id="TIGR00527">
    <property type="entry name" value="gcvH"/>
    <property type="match status" value="1"/>
</dbReference>
<dbReference type="Gene3D" id="2.40.50.100">
    <property type="match status" value="1"/>
</dbReference>
<proteinExistence type="inferred from homology"/>
<comment type="function">
    <text evidence="3">The glycine cleavage system catalyzes the degradation of glycine. The H protein shuttles the methylamine group of glycine from the P protein to the T protein.</text>
</comment>
<reference evidence="7" key="1">
    <citation type="submission" date="2015-07" db="EMBL/GenBank/DDBJ databases">
        <authorList>
            <person name="Rodrigo-Torres Lidia"/>
            <person name="Arahal R.David."/>
        </authorList>
    </citation>
    <scope>NUCLEOTIDE SEQUENCE [LARGE SCALE GENOMIC DNA]</scope>
    <source>
        <strain evidence="7">CECT 5096</strain>
    </source>
</reference>
<dbReference type="SUPFAM" id="SSF51230">
    <property type="entry name" value="Single hybrid motif"/>
    <property type="match status" value="1"/>
</dbReference>
<feature type="modified residue" description="N6-lipoyllysine" evidence="3 4">
    <location>
        <position position="59"/>
    </location>
</feature>
<dbReference type="GO" id="GO:0005737">
    <property type="term" value="C:cytoplasm"/>
    <property type="evidence" value="ECO:0007669"/>
    <property type="project" value="TreeGrafter"/>
</dbReference>
<dbReference type="Pfam" id="PF01597">
    <property type="entry name" value="GCV_H"/>
    <property type="match status" value="1"/>
</dbReference>
<keyword evidence="7" id="KW-1185">Reference proteome</keyword>
<dbReference type="PROSITE" id="PS00189">
    <property type="entry name" value="LIPOYL"/>
    <property type="match status" value="1"/>
</dbReference>
<sequence>MTTYYSEEHEWIAVEGDIATVGITAHAAEQLGEIVYVEQKDGGDTFEKGDEIGVVESVKAASEIYAPVNGEIVEANEALADSPATLNESPEGDGWLYKIKLSNTDQLNDLMDLDAYKAFIA</sequence>
<dbReference type="STRING" id="311410.LA5095_02203"/>
<feature type="domain" description="Lipoyl-binding" evidence="5">
    <location>
        <begin position="18"/>
        <end position="100"/>
    </location>
</feature>
<evidence type="ECO:0000259" key="5">
    <source>
        <dbReference type="PROSITE" id="PS50968"/>
    </source>
</evidence>
<dbReference type="Proteomes" id="UP000049983">
    <property type="component" value="Unassembled WGS sequence"/>
</dbReference>
<comment type="subunit">
    <text evidence="3">The glycine cleavage system is composed of four proteins: P, T, L and H.</text>
</comment>
<dbReference type="GeneID" id="97668492"/>
<dbReference type="InterPro" id="IPR002930">
    <property type="entry name" value="GCV_H"/>
</dbReference>
<dbReference type="GO" id="GO:0009249">
    <property type="term" value="P:protein lipoylation"/>
    <property type="evidence" value="ECO:0007669"/>
    <property type="project" value="TreeGrafter"/>
</dbReference>
<comment type="cofactor">
    <cofactor evidence="3">
        <name>(R)-lipoate</name>
        <dbReference type="ChEBI" id="CHEBI:83088"/>
    </cofactor>
    <text evidence="3">Binds 1 lipoyl cofactor covalently.</text>
</comment>
<dbReference type="InterPro" id="IPR033753">
    <property type="entry name" value="GCV_H/Fam206"/>
</dbReference>
<accession>A0A0M6ZVM6</accession>
<dbReference type="GO" id="GO:0005960">
    <property type="term" value="C:glycine cleavage complex"/>
    <property type="evidence" value="ECO:0007669"/>
    <property type="project" value="InterPro"/>
</dbReference>
<name>A0A0M6ZVM6_9HYPH</name>
<protein>
    <recommendedName>
        <fullName evidence="3">Glycine cleavage system H protein</fullName>
    </recommendedName>
</protein>
<evidence type="ECO:0000256" key="1">
    <source>
        <dbReference type="ARBA" id="ARBA00009249"/>
    </source>
</evidence>
<evidence type="ECO:0000313" key="7">
    <source>
        <dbReference type="Proteomes" id="UP000049983"/>
    </source>
</evidence>
<evidence type="ECO:0000313" key="6">
    <source>
        <dbReference type="EMBL" id="CTQ66337.1"/>
    </source>
</evidence>
<keyword evidence="2 3" id="KW-0450">Lipoyl</keyword>
<dbReference type="GO" id="GO:0019464">
    <property type="term" value="P:glycine decarboxylation via glycine cleavage system"/>
    <property type="evidence" value="ECO:0007669"/>
    <property type="project" value="UniProtKB-UniRule"/>
</dbReference>
<dbReference type="PANTHER" id="PTHR11715:SF3">
    <property type="entry name" value="GLYCINE CLEAVAGE SYSTEM H PROTEIN-RELATED"/>
    <property type="match status" value="1"/>
</dbReference>
<dbReference type="OrthoDB" id="9796712at2"/>
<dbReference type="AlphaFoldDB" id="A0A0M6ZVM6"/>
<dbReference type="InterPro" id="IPR017453">
    <property type="entry name" value="GCV_H_sub"/>
</dbReference>
<evidence type="ECO:0000256" key="3">
    <source>
        <dbReference type="HAMAP-Rule" id="MF_00272"/>
    </source>
</evidence>
<dbReference type="PANTHER" id="PTHR11715">
    <property type="entry name" value="GLYCINE CLEAVAGE SYSTEM H PROTEIN"/>
    <property type="match status" value="1"/>
</dbReference>
<dbReference type="InterPro" id="IPR000089">
    <property type="entry name" value="Biotin_lipoyl"/>
</dbReference>
<comment type="similarity">
    <text evidence="1 3">Belongs to the GcvH family.</text>
</comment>
<organism evidence="6 7">
    <name type="scientific">Roseibium album</name>
    <dbReference type="NCBI Taxonomy" id="311410"/>
    <lineage>
        <taxon>Bacteria</taxon>
        <taxon>Pseudomonadati</taxon>
        <taxon>Pseudomonadota</taxon>
        <taxon>Alphaproteobacteria</taxon>
        <taxon>Hyphomicrobiales</taxon>
        <taxon>Stappiaceae</taxon>
        <taxon>Roseibium</taxon>
    </lineage>
</organism>
<evidence type="ECO:0000256" key="2">
    <source>
        <dbReference type="ARBA" id="ARBA00022823"/>
    </source>
</evidence>
<dbReference type="RefSeq" id="WP_029062683.1">
    <property type="nucleotide sequence ID" value="NZ_CANKXR010000002.1"/>
</dbReference>
<dbReference type="NCBIfam" id="NF002270">
    <property type="entry name" value="PRK01202.1"/>
    <property type="match status" value="1"/>
</dbReference>
<dbReference type="HAMAP" id="MF_00272">
    <property type="entry name" value="GcvH"/>
    <property type="match status" value="1"/>
</dbReference>